<dbReference type="Gene3D" id="3.80.10.10">
    <property type="entry name" value="Ribonuclease Inhibitor"/>
    <property type="match status" value="1"/>
</dbReference>
<protein>
    <recommendedName>
        <fullName evidence="3">F-box domain-containing protein</fullName>
    </recommendedName>
</protein>
<name>A0A550CEQ5_9AGAR</name>
<dbReference type="OrthoDB" id="3067012at2759"/>
<dbReference type="AlphaFoldDB" id="A0A550CEQ5"/>
<feature type="non-terminal residue" evidence="1">
    <location>
        <position position="535"/>
    </location>
</feature>
<proteinExistence type="predicted"/>
<dbReference type="InterPro" id="IPR032675">
    <property type="entry name" value="LRR_dom_sf"/>
</dbReference>
<evidence type="ECO:0000313" key="2">
    <source>
        <dbReference type="Proteomes" id="UP000320762"/>
    </source>
</evidence>
<keyword evidence="2" id="KW-1185">Reference proteome</keyword>
<accession>A0A550CEQ5</accession>
<gene>
    <name evidence="1" type="ORF">BD626DRAFT_630380</name>
</gene>
<evidence type="ECO:0000313" key="1">
    <source>
        <dbReference type="EMBL" id="TRM63264.1"/>
    </source>
</evidence>
<sequence>MHEALLIPDLVASICDAVDGKEDAYSMARTCRAWQHPAVDRIWRDMTLEQLCLQVLPSDVLYQEETNSTTTWCRSPQPADYEKLYEYSQRVRNLRVDTSSDTCLRTICSHPPPRPLFPQLKILSITLPLTMRRVDQTLLAPFSSPVLIKLVVQAREPEGLDDLEDILPSIDLDAIWLMYGPEVRLHIDLSDYSSMRALVGTHRDIIHTVVLHQIPLDENDWRFLTALPRLHALRIEAPPEMPPLRVGTVDCPSHALTELHISAWDDRRPLVTDLLRQCGCLSLSTVVIIIKYDHRDGERTRTNHWTHLLRALQRHCVHDSMRTLRLESRSEMKKIYFDDLKLLLPFTQLTTLHVVNKGGVSVRDRHITQLMHSWKSLRSLRLASAIYDSLDVSDTPSSDMCCAPHVYACSIIGLLDLVESATSLVSLNISIDFDDRFFKDFQRRQPNTGIRHLNFCGSIIDDPLEVAEVLLHMFPNVVAGAGHITASTWQNVEHYEGCLGDTMWEKWEQVQRIVGLVRKAERNTEQRVRRTLAGG</sequence>
<dbReference type="Proteomes" id="UP000320762">
    <property type="component" value="Unassembled WGS sequence"/>
</dbReference>
<reference evidence="1 2" key="1">
    <citation type="journal article" date="2019" name="New Phytol.">
        <title>Comparative genomics reveals unique wood-decay strategies and fruiting body development in the Schizophyllaceae.</title>
        <authorList>
            <person name="Almasi E."/>
            <person name="Sahu N."/>
            <person name="Krizsan K."/>
            <person name="Balint B."/>
            <person name="Kovacs G.M."/>
            <person name="Kiss B."/>
            <person name="Cseklye J."/>
            <person name="Drula E."/>
            <person name="Henrissat B."/>
            <person name="Nagy I."/>
            <person name="Chovatia M."/>
            <person name="Adam C."/>
            <person name="LaButti K."/>
            <person name="Lipzen A."/>
            <person name="Riley R."/>
            <person name="Grigoriev I.V."/>
            <person name="Nagy L.G."/>
        </authorList>
    </citation>
    <scope>NUCLEOTIDE SEQUENCE [LARGE SCALE GENOMIC DNA]</scope>
    <source>
        <strain evidence="1 2">NL-1724</strain>
    </source>
</reference>
<comment type="caution">
    <text evidence="1">The sequence shown here is derived from an EMBL/GenBank/DDBJ whole genome shotgun (WGS) entry which is preliminary data.</text>
</comment>
<dbReference type="EMBL" id="VDMD01000010">
    <property type="protein sequence ID" value="TRM63264.1"/>
    <property type="molecule type" value="Genomic_DNA"/>
</dbReference>
<evidence type="ECO:0008006" key="3">
    <source>
        <dbReference type="Google" id="ProtNLM"/>
    </source>
</evidence>
<organism evidence="1 2">
    <name type="scientific">Schizophyllum amplum</name>
    <dbReference type="NCBI Taxonomy" id="97359"/>
    <lineage>
        <taxon>Eukaryota</taxon>
        <taxon>Fungi</taxon>
        <taxon>Dikarya</taxon>
        <taxon>Basidiomycota</taxon>
        <taxon>Agaricomycotina</taxon>
        <taxon>Agaricomycetes</taxon>
        <taxon>Agaricomycetidae</taxon>
        <taxon>Agaricales</taxon>
        <taxon>Schizophyllaceae</taxon>
        <taxon>Schizophyllum</taxon>
    </lineage>
</organism>